<dbReference type="PROSITE" id="PS00061">
    <property type="entry name" value="ADH_SHORT"/>
    <property type="match status" value="1"/>
</dbReference>
<dbReference type="GO" id="GO:0052650">
    <property type="term" value="F:all-trans-retinol dehydrogenase (NADP+) activity"/>
    <property type="evidence" value="ECO:0007669"/>
    <property type="project" value="UniProtKB-ARBA"/>
</dbReference>
<dbReference type="PANTHER" id="PTHR24322">
    <property type="entry name" value="PKSB"/>
    <property type="match status" value="1"/>
</dbReference>
<accession>A0A6A6DIK1</accession>
<evidence type="ECO:0000256" key="8">
    <source>
        <dbReference type="ARBA" id="ARBA00023136"/>
    </source>
</evidence>
<keyword evidence="8 13" id="KW-0472">Membrane</keyword>
<comment type="subcellular location">
    <subcellularLocation>
        <location evidence="1">Membrane</location>
        <topology evidence="1">Multi-pass membrane protein</topology>
    </subcellularLocation>
</comment>
<evidence type="ECO:0000256" key="3">
    <source>
        <dbReference type="ARBA" id="ARBA00022692"/>
    </source>
</evidence>
<dbReference type="Gene3D" id="3.40.50.720">
    <property type="entry name" value="NAD(P)-binding Rossmann-like Domain"/>
    <property type="match status" value="1"/>
</dbReference>
<evidence type="ECO:0000256" key="7">
    <source>
        <dbReference type="ARBA" id="ARBA00023098"/>
    </source>
</evidence>
<comment type="similarity">
    <text evidence="2 12">Belongs to the short-chain dehydrogenases/reductases (SDR) family.</text>
</comment>
<keyword evidence="7" id="KW-0443">Lipid metabolism</keyword>
<dbReference type="GO" id="GO:0016020">
    <property type="term" value="C:membrane"/>
    <property type="evidence" value="ECO:0007669"/>
    <property type="project" value="UniProtKB-SubCell"/>
</dbReference>
<dbReference type="AlphaFoldDB" id="A0A6A6DIK1"/>
<dbReference type="SUPFAM" id="SSF51735">
    <property type="entry name" value="NAD(P)-binding Rossmann-fold domains"/>
    <property type="match status" value="1"/>
</dbReference>
<evidence type="ECO:0000256" key="1">
    <source>
        <dbReference type="ARBA" id="ARBA00004141"/>
    </source>
</evidence>
<evidence type="ECO:0000256" key="13">
    <source>
        <dbReference type="SAM" id="Phobius"/>
    </source>
</evidence>
<sequence>MGAKIKEIPAKLPKNFDKPDEPWYRYVTIDLIWKVLGYTLLHPWVSWIVVLCLRAQVTPYENIEMRIAIVWACVMTTVAIFGIISDKIAFGDSREVDLSEEVIVITGGVEGLGALMAEVYGMRNANVAVLDTKKVDDEEAEEKGVLYYECDVGDAKQVERIAAEIIEDLGPPTILINNAGIVRPKSILDSTAEEVEQTFRTNTLSHFNTLRTFLPHMLNANRGTIVTVSSVLGQLGAANLSSYTASKAALLALHSSLRAELAQHSNGQDIKTILVTPGQMSTKMFASVKTPSNFLAPIVAPVDIAKEILRLIEKGESGEIAVPLYSRYIQILALLPVGVQTLVRRWSGVDMAMVKAGLAKGVDKEADEKR</sequence>
<organism evidence="14 15">
    <name type="scientific">Zopfia rhizophila CBS 207.26</name>
    <dbReference type="NCBI Taxonomy" id="1314779"/>
    <lineage>
        <taxon>Eukaryota</taxon>
        <taxon>Fungi</taxon>
        <taxon>Dikarya</taxon>
        <taxon>Ascomycota</taxon>
        <taxon>Pezizomycotina</taxon>
        <taxon>Dothideomycetes</taxon>
        <taxon>Dothideomycetes incertae sedis</taxon>
        <taxon>Zopfiaceae</taxon>
        <taxon>Zopfia</taxon>
    </lineage>
</organism>
<dbReference type="CDD" id="cd05339">
    <property type="entry name" value="17beta-HSDXI-like_SDR_c"/>
    <property type="match status" value="1"/>
</dbReference>
<keyword evidence="4" id="KW-0521">NADP</keyword>
<protein>
    <recommendedName>
        <fullName evidence="10">Short-chain dehydrogenase/reductase 3</fullName>
    </recommendedName>
    <alternativeName>
        <fullName evidence="11">Retinal short-chain dehydrogenase/reductase 1</fullName>
    </alternativeName>
</protein>
<dbReference type="InterPro" id="IPR036291">
    <property type="entry name" value="NAD(P)-bd_dom_sf"/>
</dbReference>
<proteinExistence type="inferred from homology"/>
<dbReference type="PANTHER" id="PTHR24322:SF736">
    <property type="entry name" value="RETINOL DEHYDROGENASE 10"/>
    <property type="match status" value="1"/>
</dbReference>
<keyword evidence="6" id="KW-0560">Oxidoreductase</keyword>
<evidence type="ECO:0000313" key="14">
    <source>
        <dbReference type="EMBL" id="KAF2178242.1"/>
    </source>
</evidence>
<dbReference type="PRINTS" id="PR00080">
    <property type="entry name" value="SDRFAMILY"/>
</dbReference>
<feature type="transmembrane region" description="Helical" evidence="13">
    <location>
        <begin position="65"/>
        <end position="84"/>
    </location>
</feature>
<dbReference type="EMBL" id="ML994676">
    <property type="protein sequence ID" value="KAF2178242.1"/>
    <property type="molecule type" value="Genomic_DNA"/>
</dbReference>
<dbReference type="InterPro" id="IPR002347">
    <property type="entry name" value="SDR_fam"/>
</dbReference>
<evidence type="ECO:0000256" key="9">
    <source>
        <dbReference type="ARBA" id="ARBA00059620"/>
    </source>
</evidence>
<evidence type="ECO:0000256" key="5">
    <source>
        <dbReference type="ARBA" id="ARBA00022989"/>
    </source>
</evidence>
<feature type="transmembrane region" description="Helical" evidence="13">
    <location>
        <begin position="31"/>
        <end position="53"/>
    </location>
</feature>
<keyword evidence="5 13" id="KW-1133">Transmembrane helix</keyword>
<name>A0A6A6DIK1_9PEZI</name>
<evidence type="ECO:0000256" key="10">
    <source>
        <dbReference type="ARBA" id="ARBA00068717"/>
    </source>
</evidence>
<evidence type="ECO:0000256" key="2">
    <source>
        <dbReference type="ARBA" id="ARBA00006484"/>
    </source>
</evidence>
<keyword evidence="3 13" id="KW-0812">Transmembrane</keyword>
<evidence type="ECO:0000313" key="15">
    <source>
        <dbReference type="Proteomes" id="UP000800200"/>
    </source>
</evidence>
<dbReference type="PRINTS" id="PR00081">
    <property type="entry name" value="GDHRDH"/>
</dbReference>
<comment type="function">
    <text evidence="9">Catalyzes the reduction of all-trans-retinal to all-trans-retinol in the presence of NADPH.</text>
</comment>
<evidence type="ECO:0000256" key="6">
    <source>
        <dbReference type="ARBA" id="ARBA00023002"/>
    </source>
</evidence>
<dbReference type="OrthoDB" id="5840532at2759"/>
<dbReference type="FunFam" id="3.40.50.720:FF:000131">
    <property type="entry name" value="Short-chain dehydrogenase/reductase 3"/>
    <property type="match status" value="1"/>
</dbReference>
<dbReference type="InterPro" id="IPR020904">
    <property type="entry name" value="Sc_DH/Rdtase_CS"/>
</dbReference>
<evidence type="ECO:0000256" key="11">
    <source>
        <dbReference type="ARBA" id="ARBA00082544"/>
    </source>
</evidence>
<dbReference type="Proteomes" id="UP000800200">
    <property type="component" value="Unassembled WGS sequence"/>
</dbReference>
<dbReference type="Pfam" id="PF00106">
    <property type="entry name" value="adh_short"/>
    <property type="match status" value="1"/>
</dbReference>
<evidence type="ECO:0000256" key="12">
    <source>
        <dbReference type="RuleBase" id="RU000363"/>
    </source>
</evidence>
<keyword evidence="15" id="KW-1185">Reference proteome</keyword>
<gene>
    <name evidence="14" type="ORF">K469DRAFT_642882</name>
</gene>
<evidence type="ECO:0000256" key="4">
    <source>
        <dbReference type="ARBA" id="ARBA00022857"/>
    </source>
</evidence>
<reference evidence="14" key="1">
    <citation type="journal article" date="2020" name="Stud. Mycol.">
        <title>101 Dothideomycetes genomes: a test case for predicting lifestyles and emergence of pathogens.</title>
        <authorList>
            <person name="Haridas S."/>
            <person name="Albert R."/>
            <person name="Binder M."/>
            <person name="Bloem J."/>
            <person name="Labutti K."/>
            <person name="Salamov A."/>
            <person name="Andreopoulos B."/>
            <person name="Baker S."/>
            <person name="Barry K."/>
            <person name="Bills G."/>
            <person name="Bluhm B."/>
            <person name="Cannon C."/>
            <person name="Castanera R."/>
            <person name="Culley D."/>
            <person name="Daum C."/>
            <person name="Ezra D."/>
            <person name="Gonzalez J."/>
            <person name="Henrissat B."/>
            <person name="Kuo A."/>
            <person name="Liang C."/>
            <person name="Lipzen A."/>
            <person name="Lutzoni F."/>
            <person name="Magnuson J."/>
            <person name="Mondo S."/>
            <person name="Nolan M."/>
            <person name="Ohm R."/>
            <person name="Pangilinan J."/>
            <person name="Park H.-J."/>
            <person name="Ramirez L."/>
            <person name="Alfaro M."/>
            <person name="Sun H."/>
            <person name="Tritt A."/>
            <person name="Yoshinaga Y."/>
            <person name="Zwiers L.-H."/>
            <person name="Turgeon B."/>
            <person name="Goodwin S."/>
            <person name="Spatafora J."/>
            <person name="Crous P."/>
            <person name="Grigoriev I."/>
        </authorList>
    </citation>
    <scope>NUCLEOTIDE SEQUENCE</scope>
    <source>
        <strain evidence="14">CBS 207.26</strain>
    </source>
</reference>